<dbReference type="InterPro" id="IPR032157">
    <property type="entry name" value="PAC4"/>
</dbReference>
<reference evidence="2" key="1">
    <citation type="submission" date="2019-03" db="EMBL/GenBank/DDBJ databases">
        <authorList>
            <person name="Warren W.C."/>
            <person name="Johnson G.S."/>
        </authorList>
    </citation>
    <scope>NUCLEOTIDE SEQUENCE [LARGE SCALE GENOMIC DNA]</scope>
    <source>
        <strain evidence="2">Basenji</strain>
    </source>
</reference>
<protein>
    <submittedName>
        <fullName evidence="2">Proteasome assembly chaperone 4</fullName>
    </submittedName>
</protein>
<dbReference type="GO" id="GO:0043248">
    <property type="term" value="P:proteasome assembly"/>
    <property type="evidence" value="ECO:0007669"/>
    <property type="project" value="InterPro"/>
</dbReference>
<dbReference type="PRINTS" id="PR01217">
    <property type="entry name" value="PRICHEXTENSN"/>
</dbReference>
<dbReference type="Pfam" id="PF16093">
    <property type="entry name" value="PAC4"/>
    <property type="match status" value="1"/>
</dbReference>
<evidence type="ECO:0000313" key="2">
    <source>
        <dbReference type="Ensembl" id="ENSCAFP00030014971.1"/>
    </source>
</evidence>
<dbReference type="PANTHER" id="PTHR33559:SF1">
    <property type="entry name" value="PROTEASOME ASSEMBLY CHAPERONE 4"/>
    <property type="match status" value="1"/>
</dbReference>
<feature type="region of interest" description="Disordered" evidence="1">
    <location>
        <begin position="1"/>
        <end position="70"/>
    </location>
</feature>
<dbReference type="PANTHER" id="PTHR33559">
    <property type="entry name" value="PROTEASOME ASSEMBLY CHAPERONE 4"/>
    <property type="match status" value="1"/>
</dbReference>
<sequence length="249" mass="24853">PPILPAWLPNTAHPPPSPAPIPAPPPPPGPAHSPAPPPPGPAHPPPGPAHSPAPPPPGPAPPEPRGSEGALGLSALACSRLAGAGRGGGGGGASAGLAAWGAGGRAHGGAAGRGGRGRVPAQLQRQAVGAARALPRHAADRLALPVGGGHAAPAQPRRGHVQPLLGTGSWAFGQLAIPYFIGGEDSIPVSTSLLGDTSDTTSTGLAQRLARKTNKQVFVSYNLQNTDSNFALLVENRIKEEMDAFPEKF</sequence>
<feature type="compositionally biased region" description="Pro residues" evidence="1">
    <location>
        <begin position="12"/>
        <end position="64"/>
    </location>
</feature>
<evidence type="ECO:0000313" key="3">
    <source>
        <dbReference type="Proteomes" id="UP000694429"/>
    </source>
</evidence>
<dbReference type="AlphaFoldDB" id="A0A8C0MSW5"/>
<organism evidence="2 3">
    <name type="scientific">Canis lupus familiaris</name>
    <name type="common">Dog</name>
    <name type="synonym">Canis familiaris</name>
    <dbReference type="NCBI Taxonomy" id="9615"/>
    <lineage>
        <taxon>Eukaryota</taxon>
        <taxon>Metazoa</taxon>
        <taxon>Chordata</taxon>
        <taxon>Craniata</taxon>
        <taxon>Vertebrata</taxon>
        <taxon>Euteleostomi</taxon>
        <taxon>Mammalia</taxon>
        <taxon>Eutheria</taxon>
        <taxon>Laurasiatheria</taxon>
        <taxon>Carnivora</taxon>
        <taxon>Caniformia</taxon>
        <taxon>Canidae</taxon>
        <taxon>Canis</taxon>
    </lineage>
</organism>
<dbReference type="Proteomes" id="UP000694429">
    <property type="component" value="Chromosome 35"/>
</dbReference>
<proteinExistence type="predicted"/>
<accession>A0A8C0MSW5</accession>
<reference evidence="2" key="2">
    <citation type="submission" date="2025-08" db="UniProtKB">
        <authorList>
            <consortium name="Ensembl"/>
        </authorList>
    </citation>
    <scope>IDENTIFICATION</scope>
</reference>
<name>A0A8C0MSW5_CANLF</name>
<evidence type="ECO:0000256" key="1">
    <source>
        <dbReference type="SAM" id="MobiDB-lite"/>
    </source>
</evidence>
<dbReference type="Ensembl" id="ENSCAFT00030017132.1">
    <property type="protein sequence ID" value="ENSCAFP00030014971.1"/>
    <property type="gene ID" value="ENSCAFG00030009252.1"/>
</dbReference>